<name>A0ABW1FD88_9ACTN</name>
<organism evidence="4 5">
    <name type="scientific">Streptomyces ramulosus</name>
    <dbReference type="NCBI Taxonomy" id="47762"/>
    <lineage>
        <taxon>Bacteria</taxon>
        <taxon>Bacillati</taxon>
        <taxon>Actinomycetota</taxon>
        <taxon>Actinomycetes</taxon>
        <taxon>Kitasatosporales</taxon>
        <taxon>Streptomycetaceae</taxon>
        <taxon>Streptomyces</taxon>
    </lineage>
</organism>
<reference evidence="5" key="1">
    <citation type="journal article" date="2019" name="Int. J. Syst. Evol. Microbiol.">
        <title>The Global Catalogue of Microorganisms (GCM) 10K type strain sequencing project: providing services to taxonomists for standard genome sequencing and annotation.</title>
        <authorList>
            <consortium name="The Broad Institute Genomics Platform"/>
            <consortium name="The Broad Institute Genome Sequencing Center for Infectious Disease"/>
            <person name="Wu L."/>
            <person name="Ma J."/>
        </authorList>
    </citation>
    <scope>NUCLEOTIDE SEQUENCE [LARGE SCALE GENOMIC DNA]</scope>
    <source>
        <strain evidence="5">CGMCC 1.15809</strain>
    </source>
</reference>
<dbReference type="Pfam" id="PF13561">
    <property type="entry name" value="adh_short_C2"/>
    <property type="match status" value="1"/>
</dbReference>
<feature type="compositionally biased region" description="Polar residues" evidence="3">
    <location>
        <begin position="144"/>
        <end position="169"/>
    </location>
</feature>
<feature type="region of interest" description="Disordered" evidence="3">
    <location>
        <begin position="108"/>
        <end position="169"/>
    </location>
</feature>
<keyword evidence="5" id="KW-1185">Reference proteome</keyword>
<dbReference type="InterPro" id="IPR002347">
    <property type="entry name" value="SDR_fam"/>
</dbReference>
<dbReference type="Pfam" id="PF00106">
    <property type="entry name" value="adh_short"/>
    <property type="match status" value="1"/>
</dbReference>
<dbReference type="CDD" id="cd05233">
    <property type="entry name" value="SDR_c"/>
    <property type="match status" value="1"/>
</dbReference>
<feature type="compositionally biased region" description="Pro residues" evidence="3">
    <location>
        <begin position="376"/>
        <end position="385"/>
    </location>
</feature>
<evidence type="ECO:0000256" key="1">
    <source>
        <dbReference type="ARBA" id="ARBA00006484"/>
    </source>
</evidence>
<dbReference type="EMBL" id="JBHSPW010000001">
    <property type="protein sequence ID" value="MFC5891897.1"/>
    <property type="molecule type" value="Genomic_DNA"/>
</dbReference>
<evidence type="ECO:0000313" key="5">
    <source>
        <dbReference type="Proteomes" id="UP001596241"/>
    </source>
</evidence>
<comment type="caution">
    <text evidence="4">The sequence shown here is derived from an EMBL/GenBank/DDBJ whole genome shotgun (WGS) entry which is preliminary data.</text>
</comment>
<keyword evidence="2" id="KW-0560">Oxidoreductase</keyword>
<evidence type="ECO:0000256" key="2">
    <source>
        <dbReference type="ARBA" id="ARBA00023002"/>
    </source>
</evidence>
<comment type="similarity">
    <text evidence="1">Belongs to the short-chain dehydrogenases/reductases (SDR) family.</text>
</comment>
<sequence length="385" mass="38465">MTSPSEPERAPGAATGGGQRPDGDFAGTVCVVTGGASGIGRATAGAFVAAGAHVLLVDRDGEGVRAAAKELEGAAVATVTGGMSCGAVTGDISRGAVTGDVPRGAVTGDVPRGAVTGDISRGAVTGDMPRGAVTGDMPRATATGDISRSTVTGDMSRAPTTPSDMPRVSTVTGDISQESDCRAAAQAAEAMGLPVRALVNCAATFLARAEHASPEEWDRSLGVNVKGSALMTAALAPALRRARGAAVVNVASISGHIAQPGQWTYSAGKGALLALTRCQALDLADDGIRVNSVSPGLVWTPEVERMTGGDRARWGPVMGGHHILRRVGEPAEIAAAVLFLCGPGATFITGADLPVDGGYLAMGHSRSEPGTLPGRQPAPQPVTPA</sequence>
<dbReference type="Proteomes" id="UP001596241">
    <property type="component" value="Unassembled WGS sequence"/>
</dbReference>
<proteinExistence type="inferred from homology"/>
<dbReference type="SUPFAM" id="SSF51735">
    <property type="entry name" value="NAD(P)-binding Rossmann-fold domains"/>
    <property type="match status" value="1"/>
</dbReference>
<accession>A0ABW1FD88</accession>
<dbReference type="PROSITE" id="PS00061">
    <property type="entry name" value="ADH_SHORT"/>
    <property type="match status" value="1"/>
</dbReference>
<feature type="region of interest" description="Disordered" evidence="3">
    <location>
        <begin position="1"/>
        <end position="23"/>
    </location>
</feature>
<evidence type="ECO:0000313" key="4">
    <source>
        <dbReference type="EMBL" id="MFC5891897.1"/>
    </source>
</evidence>
<dbReference type="PANTHER" id="PTHR24321:SF8">
    <property type="entry name" value="ESTRADIOL 17-BETA-DEHYDROGENASE 8-RELATED"/>
    <property type="match status" value="1"/>
</dbReference>
<dbReference type="Gene3D" id="3.40.50.720">
    <property type="entry name" value="NAD(P)-binding Rossmann-like Domain"/>
    <property type="match status" value="2"/>
</dbReference>
<evidence type="ECO:0000256" key="3">
    <source>
        <dbReference type="SAM" id="MobiDB-lite"/>
    </source>
</evidence>
<dbReference type="PANTHER" id="PTHR24321">
    <property type="entry name" value="DEHYDROGENASES, SHORT CHAIN"/>
    <property type="match status" value="1"/>
</dbReference>
<feature type="region of interest" description="Disordered" evidence="3">
    <location>
        <begin position="362"/>
        <end position="385"/>
    </location>
</feature>
<gene>
    <name evidence="4" type="ORF">ACFP3M_03560</name>
</gene>
<dbReference type="PRINTS" id="PR00081">
    <property type="entry name" value="GDHRDH"/>
</dbReference>
<dbReference type="InterPro" id="IPR020904">
    <property type="entry name" value="Sc_DH/Rdtase_CS"/>
</dbReference>
<dbReference type="InterPro" id="IPR036291">
    <property type="entry name" value="NAD(P)-bd_dom_sf"/>
</dbReference>
<protein>
    <submittedName>
        <fullName evidence="4">SDR family oxidoreductase</fullName>
    </submittedName>
</protein>
<dbReference type="RefSeq" id="WP_345080545.1">
    <property type="nucleotide sequence ID" value="NZ_BAAAWG010000006.1"/>
</dbReference>